<dbReference type="Gene3D" id="1.10.510.10">
    <property type="entry name" value="Transferase(Phosphotransferase) domain 1"/>
    <property type="match status" value="1"/>
</dbReference>
<protein>
    <recommendedName>
        <fullName evidence="1">non-specific serine/threonine protein kinase</fullName>
        <ecNumber evidence="1">2.7.11.1</ecNumber>
    </recommendedName>
</protein>
<evidence type="ECO:0000256" key="5">
    <source>
        <dbReference type="ARBA" id="ARBA00022777"/>
    </source>
</evidence>
<organism evidence="11">
    <name type="scientific">Sesamum radiatum</name>
    <name type="common">Black benniseed</name>
    <dbReference type="NCBI Taxonomy" id="300843"/>
    <lineage>
        <taxon>Eukaryota</taxon>
        <taxon>Viridiplantae</taxon>
        <taxon>Streptophyta</taxon>
        <taxon>Embryophyta</taxon>
        <taxon>Tracheophyta</taxon>
        <taxon>Spermatophyta</taxon>
        <taxon>Magnoliopsida</taxon>
        <taxon>eudicotyledons</taxon>
        <taxon>Gunneridae</taxon>
        <taxon>Pentapetalae</taxon>
        <taxon>asterids</taxon>
        <taxon>lamiids</taxon>
        <taxon>Lamiales</taxon>
        <taxon>Pedaliaceae</taxon>
        <taxon>Sesamum</taxon>
    </lineage>
</organism>
<dbReference type="EMBL" id="JACGWJ010000003">
    <property type="protein sequence ID" value="KAL0428706.1"/>
    <property type="molecule type" value="Genomic_DNA"/>
</dbReference>
<dbReference type="InterPro" id="IPR008271">
    <property type="entry name" value="Ser/Thr_kinase_AS"/>
</dbReference>
<sequence>MAGMCSGAGFGVSRSITNGSGNGNFSGHSLSSAGPDEAHYRQVDYVEKCSRSRYVRYNEVLGKGAFKTVYKAFDQLNGIEVAWNRVKIDDVLRSPEDLEKLYSEVHLLRQLKHENIMKFYDSWIDDKKKTVNMITELFASGSLRQYRRKHKNVDMKAIKNWARQILQGLDYLHSQNPPVIHRDLKCDNIFVNGNQGEVKIGDLGLATILQQPTAQSVIGTPEFMAPELYEEKYNELVDIYSFGMCLLEMVTLEYPYSECKNPAQIFRKVTSGVKPAALAKVASQEVKEFIEKCLVPASERMSAKELLKDPFLQLEHSKEPVRDLLHTPNEVPRSISQLYYGPNSMDIDPEYNQSVCTDSNCPSPCSEVVEFERSHQNNDFRLRGKKNDDNSISLTLRIADQGGRVRNIHFLFYLDSDTALAVAAEMVEQLDLADHDVVFIADFIDSLIMRILPEWKPSSDCCSSGERCTSGLTLISDQWDMPLPYCSAESVARQGNTLSLGSATSDVMGEDSSIKNGMMSKGSGGEVSEMEFRSLYYHECGIHGKCPSLDQLGEKSGCIYSDQKKIPRVASFFSCCENSEFIFSDEKKIPRVASYLSCSEKGTSLEHLGENSELNSSDEKQIPRVESFVSCCEKCPSLEQLGENSGCIYSDQKKIPRVAFFFSCCENSEFIFSDEKKIPRVTSMEDLGENADLNSSDEIQIPRVESFLSCCEKGSSLEQLGENLDSSISDQKKVPRVSSFLSCCEKGASLEHLGENSDLNFSDEKKIPRVESYLSCCENGPSLEHLGKNSDFMISDQKKIPKVASFLSCCSTTTLLDTDSESDLKLELDAIEAQYQQWHQEISRMRQEAMEATKRRWITKKKEVVH</sequence>
<dbReference type="CDD" id="cd13983">
    <property type="entry name" value="STKc_WNK"/>
    <property type="match status" value="1"/>
</dbReference>
<feature type="coiled-coil region" evidence="9">
    <location>
        <begin position="821"/>
        <end position="855"/>
    </location>
</feature>
<dbReference type="AlphaFoldDB" id="A0AAW2VHY7"/>
<evidence type="ECO:0000256" key="8">
    <source>
        <dbReference type="ARBA" id="ARBA00048679"/>
    </source>
</evidence>
<gene>
    <name evidence="11" type="ORF">Sradi_0496600</name>
</gene>
<dbReference type="InterPro" id="IPR011009">
    <property type="entry name" value="Kinase-like_dom_sf"/>
</dbReference>
<dbReference type="SUPFAM" id="SSF56112">
    <property type="entry name" value="Protein kinase-like (PK-like)"/>
    <property type="match status" value="1"/>
</dbReference>
<dbReference type="Gene3D" id="3.30.200.20">
    <property type="entry name" value="Phosphorylase Kinase, domain 1"/>
    <property type="match status" value="1"/>
</dbReference>
<evidence type="ECO:0000256" key="4">
    <source>
        <dbReference type="ARBA" id="ARBA00022741"/>
    </source>
</evidence>
<evidence type="ECO:0000256" key="9">
    <source>
        <dbReference type="SAM" id="Coils"/>
    </source>
</evidence>
<dbReference type="GO" id="GO:0005524">
    <property type="term" value="F:ATP binding"/>
    <property type="evidence" value="ECO:0007669"/>
    <property type="project" value="UniProtKB-KW"/>
</dbReference>
<evidence type="ECO:0000313" key="11">
    <source>
        <dbReference type="EMBL" id="KAL0428706.1"/>
    </source>
</evidence>
<dbReference type="GO" id="GO:0004674">
    <property type="term" value="F:protein serine/threonine kinase activity"/>
    <property type="evidence" value="ECO:0007669"/>
    <property type="project" value="UniProtKB-KW"/>
</dbReference>
<dbReference type="PANTHER" id="PTHR13902">
    <property type="entry name" value="SERINE/THREONINE-PROTEIN KINASE WNK WITH NO LYSINE -RELATED"/>
    <property type="match status" value="1"/>
</dbReference>
<dbReference type="PROSITE" id="PS50011">
    <property type="entry name" value="PROTEIN_KINASE_DOM"/>
    <property type="match status" value="1"/>
</dbReference>
<comment type="catalytic activity">
    <reaction evidence="8">
        <text>L-seryl-[protein] + ATP = O-phospho-L-seryl-[protein] + ADP + H(+)</text>
        <dbReference type="Rhea" id="RHEA:17989"/>
        <dbReference type="Rhea" id="RHEA-COMP:9863"/>
        <dbReference type="Rhea" id="RHEA-COMP:11604"/>
        <dbReference type="ChEBI" id="CHEBI:15378"/>
        <dbReference type="ChEBI" id="CHEBI:29999"/>
        <dbReference type="ChEBI" id="CHEBI:30616"/>
        <dbReference type="ChEBI" id="CHEBI:83421"/>
        <dbReference type="ChEBI" id="CHEBI:456216"/>
        <dbReference type="EC" id="2.7.11.1"/>
    </reaction>
</comment>
<dbReference type="Gene3D" id="3.10.20.90">
    <property type="entry name" value="Phosphatidylinositol 3-kinase Catalytic Subunit, Chain A, domain 1"/>
    <property type="match status" value="1"/>
</dbReference>
<evidence type="ECO:0000256" key="2">
    <source>
        <dbReference type="ARBA" id="ARBA00022527"/>
    </source>
</evidence>
<keyword evidence="9" id="KW-0175">Coiled coil</keyword>
<evidence type="ECO:0000259" key="10">
    <source>
        <dbReference type="PROSITE" id="PS50011"/>
    </source>
</evidence>
<comment type="caution">
    <text evidence="11">The sequence shown here is derived from an EMBL/GenBank/DDBJ whole genome shotgun (WGS) entry which is preliminary data.</text>
</comment>
<keyword evidence="2" id="KW-0723">Serine/threonine-protein kinase</keyword>
<dbReference type="FunFam" id="3.30.200.20:FF:000075">
    <property type="entry name" value="Probable serine/threonine-protein kinase WNK1"/>
    <property type="match status" value="1"/>
</dbReference>
<evidence type="ECO:0000256" key="6">
    <source>
        <dbReference type="ARBA" id="ARBA00022840"/>
    </source>
</evidence>
<reference evidence="11" key="1">
    <citation type="submission" date="2020-06" db="EMBL/GenBank/DDBJ databases">
        <authorList>
            <person name="Li T."/>
            <person name="Hu X."/>
            <person name="Zhang T."/>
            <person name="Song X."/>
            <person name="Zhang H."/>
            <person name="Dai N."/>
            <person name="Sheng W."/>
            <person name="Hou X."/>
            <person name="Wei L."/>
        </authorList>
    </citation>
    <scope>NUCLEOTIDE SEQUENCE</scope>
    <source>
        <strain evidence="11">G02</strain>
        <tissue evidence="11">Leaf</tissue>
    </source>
</reference>
<keyword evidence="5 11" id="KW-0418">Kinase</keyword>
<accession>A0AAW2VHY7</accession>
<dbReference type="FunFam" id="1.10.510.10:FF:000046">
    <property type="entry name" value="probable serine/threonine-protein kinase WNK9"/>
    <property type="match status" value="1"/>
</dbReference>
<keyword evidence="6" id="KW-0067">ATP-binding</keyword>
<evidence type="ECO:0000256" key="7">
    <source>
        <dbReference type="ARBA" id="ARBA00047899"/>
    </source>
</evidence>
<reference evidence="11" key="2">
    <citation type="journal article" date="2024" name="Plant">
        <title>Genomic evolution and insights into agronomic trait innovations of Sesamum species.</title>
        <authorList>
            <person name="Miao H."/>
            <person name="Wang L."/>
            <person name="Qu L."/>
            <person name="Liu H."/>
            <person name="Sun Y."/>
            <person name="Le M."/>
            <person name="Wang Q."/>
            <person name="Wei S."/>
            <person name="Zheng Y."/>
            <person name="Lin W."/>
            <person name="Duan Y."/>
            <person name="Cao H."/>
            <person name="Xiong S."/>
            <person name="Wang X."/>
            <person name="Wei L."/>
            <person name="Li C."/>
            <person name="Ma Q."/>
            <person name="Ju M."/>
            <person name="Zhao R."/>
            <person name="Li G."/>
            <person name="Mu C."/>
            <person name="Tian Q."/>
            <person name="Mei H."/>
            <person name="Zhang T."/>
            <person name="Gao T."/>
            <person name="Zhang H."/>
        </authorList>
    </citation>
    <scope>NUCLEOTIDE SEQUENCE</scope>
    <source>
        <strain evidence="11">G02</strain>
    </source>
</reference>
<name>A0AAW2VHY7_SESRA</name>
<evidence type="ECO:0000256" key="1">
    <source>
        <dbReference type="ARBA" id="ARBA00012513"/>
    </source>
</evidence>
<dbReference type="InterPro" id="IPR000719">
    <property type="entry name" value="Prot_kinase_dom"/>
</dbReference>
<dbReference type="Pfam" id="PF00069">
    <property type="entry name" value="Pkinase"/>
    <property type="match status" value="1"/>
</dbReference>
<dbReference type="InterPro" id="IPR050588">
    <property type="entry name" value="WNK_Ser-Thr_kinase"/>
</dbReference>
<proteinExistence type="predicted"/>
<dbReference type="PROSITE" id="PS00108">
    <property type="entry name" value="PROTEIN_KINASE_ST"/>
    <property type="match status" value="1"/>
</dbReference>
<evidence type="ECO:0000256" key="3">
    <source>
        <dbReference type="ARBA" id="ARBA00022679"/>
    </source>
</evidence>
<dbReference type="EC" id="2.7.11.1" evidence="1"/>
<comment type="catalytic activity">
    <reaction evidence="7">
        <text>L-threonyl-[protein] + ATP = O-phospho-L-threonyl-[protein] + ADP + H(+)</text>
        <dbReference type="Rhea" id="RHEA:46608"/>
        <dbReference type="Rhea" id="RHEA-COMP:11060"/>
        <dbReference type="Rhea" id="RHEA-COMP:11605"/>
        <dbReference type="ChEBI" id="CHEBI:15378"/>
        <dbReference type="ChEBI" id="CHEBI:30013"/>
        <dbReference type="ChEBI" id="CHEBI:30616"/>
        <dbReference type="ChEBI" id="CHEBI:61977"/>
        <dbReference type="ChEBI" id="CHEBI:456216"/>
        <dbReference type="EC" id="2.7.11.1"/>
    </reaction>
</comment>
<keyword evidence="3" id="KW-0808">Transferase</keyword>
<keyword evidence="4" id="KW-0547">Nucleotide-binding</keyword>
<dbReference type="SMART" id="SM00220">
    <property type="entry name" value="S_TKc"/>
    <property type="match status" value="1"/>
</dbReference>
<feature type="domain" description="Protein kinase" evidence="10">
    <location>
        <begin position="55"/>
        <end position="312"/>
    </location>
</feature>